<dbReference type="eggNOG" id="COG3391">
    <property type="taxonomic scope" value="Bacteria"/>
</dbReference>
<dbReference type="SUPFAM" id="SSF63829">
    <property type="entry name" value="Calcium-dependent phosphotriesterase"/>
    <property type="match status" value="1"/>
</dbReference>
<organism evidence="2 3">
    <name type="scientific">Asticcacaulis biprosthecium C19</name>
    <dbReference type="NCBI Taxonomy" id="715226"/>
    <lineage>
        <taxon>Bacteria</taxon>
        <taxon>Pseudomonadati</taxon>
        <taxon>Pseudomonadota</taxon>
        <taxon>Alphaproteobacteria</taxon>
        <taxon>Caulobacterales</taxon>
        <taxon>Caulobacteraceae</taxon>
        <taxon>Asticcacaulis</taxon>
    </lineage>
</organism>
<proteinExistence type="predicted"/>
<accession>F4QQF4</accession>
<dbReference type="STRING" id="715226.ABI_34630"/>
<dbReference type="InterPro" id="IPR011042">
    <property type="entry name" value="6-blade_b-propeller_TolB-like"/>
</dbReference>
<reference evidence="3" key="1">
    <citation type="submission" date="2011-03" db="EMBL/GenBank/DDBJ databases">
        <title>Draft genome sequence of Brevundimonas diminuta.</title>
        <authorList>
            <person name="Brown P.J.B."/>
            <person name="Buechlein A."/>
            <person name="Hemmerich C."/>
            <person name="Brun Y.V."/>
        </authorList>
    </citation>
    <scope>NUCLEOTIDE SEQUENCE [LARGE SCALE GENOMIC DNA]</scope>
    <source>
        <strain evidence="3">C19</strain>
    </source>
</reference>
<keyword evidence="3" id="KW-1185">Reference proteome</keyword>
<dbReference type="AlphaFoldDB" id="F4QQF4"/>
<feature type="chain" id="PRO_5003321038" evidence="1">
    <location>
        <begin position="21"/>
        <end position="409"/>
    </location>
</feature>
<protein>
    <submittedName>
        <fullName evidence="2">TPR repeat-containing protein</fullName>
    </submittedName>
</protein>
<name>F4QQF4_9CAUL</name>
<keyword evidence="1" id="KW-0732">Signal</keyword>
<evidence type="ECO:0000313" key="3">
    <source>
        <dbReference type="Proteomes" id="UP000006512"/>
    </source>
</evidence>
<dbReference type="OrthoDB" id="8584394at2"/>
<evidence type="ECO:0000256" key="1">
    <source>
        <dbReference type="SAM" id="SignalP"/>
    </source>
</evidence>
<sequence>MRWTGLLTAAAWLLAGSAMAQDFDINAFRQHRKAAIAAVNGGDFAAARSEVAQARALLPSAPSVLMLGAQIESAAGDNPATKAWVDDYLKRGLWFDPARYPGLMMVMDDAAKALLAANGADLGSFATLAEIPEAVLVESVAIAGDGKLYFGTVHDGAVNRLEKRYVIHDLPGGVGGYGLAVDADTAWLATSPGGVAGVSAALRLPEVLQLRLKDGELLQHFGHDDAKGFNDLALGKTDLYTSDSQGGAVYRLRGRGGALEGLIPAGRLGSPQGLAESSDGKTLIVADYPSGLWRVDLATGAASLLAVPDTASLTGVDGVVRDGDDLIVVQNGVKPARGLRVHMKPDWQAIESVEVLLRGGQLEEPTGGVIDGGDYVFVARSQWTDFGDDGGVVEGGAKPAIIGRLKLRD</sequence>
<dbReference type="Gene3D" id="2.120.10.30">
    <property type="entry name" value="TolB, C-terminal domain"/>
    <property type="match status" value="1"/>
</dbReference>
<gene>
    <name evidence="2" type="ORF">ABI_34630</name>
</gene>
<dbReference type="EMBL" id="GL883079">
    <property type="protein sequence ID" value="EGF90441.1"/>
    <property type="molecule type" value="Genomic_DNA"/>
</dbReference>
<dbReference type="RefSeq" id="WP_006274245.1">
    <property type="nucleotide sequence ID" value="NZ_GL883079.1"/>
</dbReference>
<feature type="signal peptide" evidence="1">
    <location>
        <begin position="1"/>
        <end position="20"/>
    </location>
</feature>
<dbReference type="HOGENOM" id="CLU_050676_0_0_5"/>
<dbReference type="Proteomes" id="UP000006512">
    <property type="component" value="Unassembled WGS sequence"/>
</dbReference>
<evidence type="ECO:0000313" key="2">
    <source>
        <dbReference type="EMBL" id="EGF90441.1"/>
    </source>
</evidence>